<gene>
    <name evidence="2" type="ORF">TRAPUB_5471</name>
</gene>
<dbReference type="InterPro" id="IPR011333">
    <property type="entry name" value="SKP1/BTB/POZ_sf"/>
</dbReference>
<evidence type="ECO:0000313" key="3">
    <source>
        <dbReference type="Proteomes" id="UP000184267"/>
    </source>
</evidence>
<sequence>MNVLEMADDLKLKTAAGGSKGTHSENQASEGSSQKRAKIVVEIPLKRQPSGPRRSSQFYYSDGNIIVVVGGVEFNLHLSRLIKHCDLFSDLYRSDQVQEAEQNAAKASDADGIRSSHLISNGPVEQEKAVDSAKRLRYELKDITVGDFTTFLCAFETPLQNEAISLLRVATKLRCGTVQKVAKHRLRTLWPLTAPGNVRKKKNLHEATTIIVIARELDLPEVLKRAFYEVIRNPSFWDLLVTKRANVKLSDADVLNLYHVRHVLQQEWRALVLTPPSPGSACLAPQEKLRCSNASRARRAGHWRSHFVETGDLEKGAADPVCYVDAILEGPFFKKPDGTWCSECLAERKAAWEGAKVRWWGLLDRLLNIRTEAEADAAQ</sequence>
<feature type="region of interest" description="Disordered" evidence="1">
    <location>
        <begin position="14"/>
        <end position="35"/>
    </location>
</feature>
<dbReference type="OMA" id="CAFETPL"/>
<organism evidence="2 3">
    <name type="scientific">Trametes pubescens</name>
    <name type="common">White-rot fungus</name>
    <dbReference type="NCBI Taxonomy" id="154538"/>
    <lineage>
        <taxon>Eukaryota</taxon>
        <taxon>Fungi</taxon>
        <taxon>Dikarya</taxon>
        <taxon>Basidiomycota</taxon>
        <taxon>Agaricomycotina</taxon>
        <taxon>Agaricomycetes</taxon>
        <taxon>Polyporales</taxon>
        <taxon>Polyporaceae</taxon>
        <taxon>Trametes</taxon>
    </lineage>
</organism>
<dbReference type="AlphaFoldDB" id="A0A1M2V8B7"/>
<evidence type="ECO:0000313" key="2">
    <source>
        <dbReference type="EMBL" id="OJT03848.1"/>
    </source>
</evidence>
<accession>A0A1M2V8B7</accession>
<dbReference type="Gene3D" id="3.30.710.10">
    <property type="entry name" value="Potassium Channel Kv1.1, Chain A"/>
    <property type="match status" value="1"/>
</dbReference>
<protein>
    <recommendedName>
        <fullName evidence="4">BTB domain-containing protein</fullName>
    </recommendedName>
</protein>
<comment type="caution">
    <text evidence="2">The sequence shown here is derived from an EMBL/GenBank/DDBJ whole genome shotgun (WGS) entry which is preliminary data.</text>
</comment>
<feature type="compositionally biased region" description="Polar residues" evidence="1">
    <location>
        <begin position="24"/>
        <end position="34"/>
    </location>
</feature>
<reference evidence="2 3" key="1">
    <citation type="submission" date="2016-10" db="EMBL/GenBank/DDBJ databases">
        <title>Genome sequence of the basidiomycete white-rot fungus Trametes pubescens.</title>
        <authorList>
            <person name="Makela M.R."/>
            <person name="Granchi Z."/>
            <person name="Peng M."/>
            <person name="De Vries R.P."/>
            <person name="Grigoriev I."/>
            <person name="Riley R."/>
            <person name="Hilden K."/>
        </authorList>
    </citation>
    <scope>NUCLEOTIDE SEQUENCE [LARGE SCALE GENOMIC DNA]</scope>
    <source>
        <strain evidence="2 3">FBCC735</strain>
    </source>
</reference>
<evidence type="ECO:0008006" key="4">
    <source>
        <dbReference type="Google" id="ProtNLM"/>
    </source>
</evidence>
<name>A0A1M2V8B7_TRAPU</name>
<evidence type="ECO:0000256" key="1">
    <source>
        <dbReference type="SAM" id="MobiDB-lite"/>
    </source>
</evidence>
<dbReference type="EMBL" id="MNAD01001591">
    <property type="protein sequence ID" value="OJT03848.1"/>
    <property type="molecule type" value="Genomic_DNA"/>
</dbReference>
<dbReference type="Proteomes" id="UP000184267">
    <property type="component" value="Unassembled WGS sequence"/>
</dbReference>
<dbReference type="OrthoDB" id="2758621at2759"/>
<proteinExistence type="predicted"/>
<keyword evidence="3" id="KW-1185">Reference proteome</keyword>